<sequence length="79" mass="9338">MDEWVAQMFNWASIINSSINIVVYIWLNKEFRYQFARAFNSKWLHIEVRAINAAHVVRYLERRSPVTVIAPTKAPTRTT</sequence>
<accession>A0A3P7QC34</accession>
<name>A0A3P7QC34_CYLGO</name>
<keyword evidence="1" id="KW-0472">Membrane</keyword>
<dbReference type="Proteomes" id="UP000271889">
    <property type="component" value="Unassembled WGS sequence"/>
</dbReference>
<evidence type="ECO:0000256" key="1">
    <source>
        <dbReference type="SAM" id="Phobius"/>
    </source>
</evidence>
<proteinExistence type="predicted"/>
<feature type="transmembrane region" description="Helical" evidence="1">
    <location>
        <begin position="6"/>
        <end position="27"/>
    </location>
</feature>
<gene>
    <name evidence="2" type="ORF">CGOC_LOCUS10905</name>
</gene>
<dbReference type="SUPFAM" id="SSF81321">
    <property type="entry name" value="Family A G protein-coupled receptor-like"/>
    <property type="match status" value="1"/>
</dbReference>
<organism evidence="2 3">
    <name type="scientific">Cylicostephanus goldi</name>
    <name type="common">Nematode worm</name>
    <dbReference type="NCBI Taxonomy" id="71465"/>
    <lineage>
        <taxon>Eukaryota</taxon>
        <taxon>Metazoa</taxon>
        <taxon>Ecdysozoa</taxon>
        <taxon>Nematoda</taxon>
        <taxon>Chromadorea</taxon>
        <taxon>Rhabditida</taxon>
        <taxon>Rhabditina</taxon>
        <taxon>Rhabditomorpha</taxon>
        <taxon>Strongyloidea</taxon>
        <taxon>Strongylidae</taxon>
        <taxon>Cylicostephanus</taxon>
    </lineage>
</organism>
<dbReference type="AlphaFoldDB" id="A0A3P7QC34"/>
<evidence type="ECO:0008006" key="4">
    <source>
        <dbReference type="Google" id="ProtNLM"/>
    </source>
</evidence>
<dbReference type="Gene3D" id="1.20.1070.10">
    <property type="entry name" value="Rhodopsin 7-helix transmembrane proteins"/>
    <property type="match status" value="1"/>
</dbReference>
<keyword evidence="1" id="KW-1133">Transmembrane helix</keyword>
<reference evidence="2 3" key="1">
    <citation type="submission" date="2018-11" db="EMBL/GenBank/DDBJ databases">
        <authorList>
            <consortium name="Pathogen Informatics"/>
        </authorList>
    </citation>
    <scope>NUCLEOTIDE SEQUENCE [LARGE SCALE GENOMIC DNA]</scope>
</reference>
<protein>
    <recommendedName>
        <fullName evidence="4">G-protein coupled receptors family 1 profile domain-containing protein</fullName>
    </recommendedName>
</protein>
<keyword evidence="1" id="KW-0812">Transmembrane</keyword>
<keyword evidence="3" id="KW-1185">Reference proteome</keyword>
<dbReference type="OrthoDB" id="5876466at2759"/>
<evidence type="ECO:0000313" key="3">
    <source>
        <dbReference type="Proteomes" id="UP000271889"/>
    </source>
</evidence>
<dbReference type="EMBL" id="UYRV01113515">
    <property type="protein sequence ID" value="VDN28276.1"/>
    <property type="molecule type" value="Genomic_DNA"/>
</dbReference>
<evidence type="ECO:0000313" key="2">
    <source>
        <dbReference type="EMBL" id="VDN28276.1"/>
    </source>
</evidence>